<evidence type="ECO:0000313" key="7">
    <source>
        <dbReference type="EMBL" id="KZS15011.1"/>
    </source>
</evidence>
<keyword evidence="6" id="KW-0325">Glycoprotein</keyword>
<evidence type="ECO:0000313" key="8">
    <source>
        <dbReference type="Proteomes" id="UP000076858"/>
    </source>
</evidence>
<keyword evidence="3" id="KW-0812">Transmembrane</keyword>
<organism evidence="7 8">
    <name type="scientific">Daphnia magna</name>
    <dbReference type="NCBI Taxonomy" id="35525"/>
    <lineage>
        <taxon>Eukaryota</taxon>
        <taxon>Metazoa</taxon>
        <taxon>Ecdysozoa</taxon>
        <taxon>Arthropoda</taxon>
        <taxon>Crustacea</taxon>
        <taxon>Branchiopoda</taxon>
        <taxon>Diplostraca</taxon>
        <taxon>Cladocera</taxon>
        <taxon>Anomopoda</taxon>
        <taxon>Daphniidae</taxon>
        <taxon>Daphnia</taxon>
    </lineage>
</organism>
<reference evidence="7 8" key="1">
    <citation type="submission" date="2016-03" db="EMBL/GenBank/DDBJ databases">
        <title>EvidentialGene: Evidence-directed Construction of Genes on Genomes.</title>
        <authorList>
            <person name="Gilbert D.G."/>
            <person name="Choi J.-H."/>
            <person name="Mockaitis K."/>
            <person name="Colbourne J."/>
            <person name="Pfrender M."/>
        </authorList>
    </citation>
    <scope>NUCLEOTIDE SEQUENCE [LARGE SCALE GENOMIC DNA]</scope>
    <source>
        <strain evidence="7 8">Xinb3</strain>
        <tissue evidence="7">Complete organism</tissue>
    </source>
</reference>
<dbReference type="STRING" id="35525.A0A164Y999"/>
<dbReference type="Proteomes" id="UP000076858">
    <property type="component" value="Unassembled WGS sequence"/>
</dbReference>
<evidence type="ECO:0000256" key="3">
    <source>
        <dbReference type="ARBA" id="ARBA00022692"/>
    </source>
</evidence>
<dbReference type="PANTHER" id="PTHR31158:SF10">
    <property type="entry name" value="LD27791P"/>
    <property type="match status" value="1"/>
</dbReference>
<comment type="subcellular location">
    <subcellularLocation>
        <location evidence="1">Membrane</location>
        <topology evidence="1">Multi-pass membrane protein</topology>
    </subcellularLocation>
</comment>
<dbReference type="Pfam" id="PF10204">
    <property type="entry name" value="DuoxA"/>
    <property type="match status" value="1"/>
</dbReference>
<dbReference type="GO" id="GO:0015031">
    <property type="term" value="P:protein transport"/>
    <property type="evidence" value="ECO:0007669"/>
    <property type="project" value="InterPro"/>
</dbReference>
<gene>
    <name evidence="7" type="ORF">APZ42_019522</name>
</gene>
<evidence type="ECO:0000256" key="2">
    <source>
        <dbReference type="ARBA" id="ARBA00009816"/>
    </source>
</evidence>
<dbReference type="InterPro" id="IPR018469">
    <property type="entry name" value="Dual_oxidase_maturation_fac"/>
</dbReference>
<evidence type="ECO:0000256" key="5">
    <source>
        <dbReference type="ARBA" id="ARBA00023136"/>
    </source>
</evidence>
<comment type="similarity">
    <text evidence="2">Belongs to the DUOXA family.</text>
</comment>
<name>A0A164Y999_9CRUS</name>
<keyword evidence="5" id="KW-0472">Membrane</keyword>
<dbReference type="GO" id="GO:0005789">
    <property type="term" value="C:endoplasmic reticulum membrane"/>
    <property type="evidence" value="ECO:0007669"/>
    <property type="project" value="InterPro"/>
</dbReference>
<dbReference type="EMBL" id="LRGB01000930">
    <property type="protein sequence ID" value="KZS15011.1"/>
    <property type="molecule type" value="Genomic_DNA"/>
</dbReference>
<accession>A0A164Y999</accession>
<dbReference type="OrthoDB" id="10042652at2759"/>
<evidence type="ECO:0000256" key="4">
    <source>
        <dbReference type="ARBA" id="ARBA00022989"/>
    </source>
</evidence>
<sequence length="603" mass="67289">MKGWFDAFRHDGGPTLYDRANRTAVTGDVSTITFCVVFITVFVAFLIVLPGMRKERFTTFTSVTISLFVGAVILVSGSGCGWHTAEEQIVSSYRAFSSEKIVARLGIHIGFNHVNVTLRSSGVFNMSDRIDYNERFGWKGPDDMVDEYEAALRKGLPYPILTVAEYLSLNEEGFGWGRTYRKAGYYSCLTLWSAFAAWLLMNIMLVTVPVYGGYMMLCTGGLMLLTNLLYYMNIPSRPLVIRFEDAIISFSFGWSFWLVLAAGLIVSIFGLVITLVEIAFPHKFSTVIELDYDTPYDRHIIIEESHDTKVGKRRSRFEEPISNFGSRIFRRFSKRLNGGLDGPNNDTKFGLDNPSMELDPPKSPWRYPHRTFSNGPTRPTSRSESRKSTKSVGFRDVNVYGNTLHPSSAALGPSLDTSEVETIPDVHMTPEPPVIKTSIAEPAWESDPSSSSEDEGEEIERVQNIPITTINFRTTASRQNSHESRFSRNSSLRQSHRDALEDWDEPERPERTSIVSIIKSALHMSPSPASGSAPSTSTTGGSGASTPMRRISNEEADAIHLDRTGSYMQRSALATVSARISAAAEADRSRHSSNDDIHRVDLW</sequence>
<evidence type="ECO:0000256" key="1">
    <source>
        <dbReference type="ARBA" id="ARBA00004141"/>
    </source>
</evidence>
<comment type="caution">
    <text evidence="7">The sequence shown here is derived from an EMBL/GenBank/DDBJ whole genome shotgun (WGS) entry which is preliminary data.</text>
</comment>
<proteinExistence type="inferred from homology"/>
<dbReference type="PANTHER" id="PTHR31158">
    <property type="entry name" value="DUAL OXIDASE 2"/>
    <property type="match status" value="1"/>
</dbReference>
<evidence type="ECO:0000256" key="6">
    <source>
        <dbReference type="ARBA" id="ARBA00023180"/>
    </source>
</evidence>
<keyword evidence="4" id="KW-1133">Transmembrane helix</keyword>
<protein>
    <submittedName>
        <fullName evidence="7">Dual oxidase maturation factor 2</fullName>
    </submittedName>
</protein>
<dbReference type="AlphaFoldDB" id="A0A164Y999"/>
<keyword evidence="8" id="KW-1185">Reference proteome</keyword>